<evidence type="ECO:0000259" key="10">
    <source>
        <dbReference type="PROSITE" id="PS50110"/>
    </source>
</evidence>
<evidence type="ECO:0000256" key="1">
    <source>
        <dbReference type="ARBA" id="ARBA00018672"/>
    </source>
</evidence>
<evidence type="ECO:0000256" key="2">
    <source>
        <dbReference type="ARBA" id="ARBA00022553"/>
    </source>
</evidence>
<evidence type="ECO:0000256" key="7">
    <source>
        <dbReference type="ARBA" id="ARBA00024867"/>
    </source>
</evidence>
<accession>A0AAW6AZX5</accession>
<feature type="domain" description="OmpR/PhoB-type" evidence="11">
    <location>
        <begin position="125"/>
        <end position="223"/>
    </location>
</feature>
<evidence type="ECO:0000313" key="12">
    <source>
        <dbReference type="EMBL" id="MCK0084861.1"/>
    </source>
</evidence>
<dbReference type="Pfam" id="PF00072">
    <property type="entry name" value="Response_reg"/>
    <property type="match status" value="1"/>
</dbReference>
<dbReference type="Gene3D" id="3.40.50.2300">
    <property type="match status" value="1"/>
</dbReference>
<dbReference type="InterPro" id="IPR039420">
    <property type="entry name" value="WalR-like"/>
</dbReference>
<dbReference type="GO" id="GO:0000976">
    <property type="term" value="F:transcription cis-regulatory region binding"/>
    <property type="evidence" value="ECO:0007669"/>
    <property type="project" value="TreeGrafter"/>
</dbReference>
<dbReference type="GO" id="GO:0000156">
    <property type="term" value="F:phosphorelay response regulator activity"/>
    <property type="evidence" value="ECO:0007669"/>
    <property type="project" value="TreeGrafter"/>
</dbReference>
<gene>
    <name evidence="12" type="ORF">K5I21_03000</name>
    <name evidence="13" type="ORF">PM006_19915</name>
</gene>
<keyword evidence="2 8" id="KW-0597">Phosphoprotein</keyword>
<dbReference type="Pfam" id="PF00486">
    <property type="entry name" value="Trans_reg_C"/>
    <property type="match status" value="1"/>
</dbReference>
<dbReference type="EMBL" id="JAQLGM010000074">
    <property type="protein sequence ID" value="MDB2002469.1"/>
    <property type="molecule type" value="Genomic_DNA"/>
</dbReference>
<evidence type="ECO:0000256" key="9">
    <source>
        <dbReference type="PROSITE-ProRule" id="PRU01091"/>
    </source>
</evidence>
<comment type="function">
    <text evidence="7">May play the central regulatory role in sporulation. It may be an element of the effector pathway responsible for the activation of sporulation genes in response to nutritional stress. Spo0A may act in concert with spo0H (a sigma factor) to control the expression of some genes that are critical to the sporulation process.</text>
</comment>
<dbReference type="InterPro" id="IPR001867">
    <property type="entry name" value="OmpR/PhoB-type_DNA-bd"/>
</dbReference>
<organism evidence="13 14">
    <name type="scientific">Clostridium symbiosum</name>
    <name type="common">Bacteroides symbiosus</name>
    <dbReference type="NCBI Taxonomy" id="1512"/>
    <lineage>
        <taxon>Bacteria</taxon>
        <taxon>Bacillati</taxon>
        <taxon>Bacillota</taxon>
        <taxon>Clostridia</taxon>
        <taxon>Lachnospirales</taxon>
        <taxon>Lachnospiraceae</taxon>
        <taxon>Otoolea</taxon>
    </lineage>
</organism>
<dbReference type="GeneID" id="57967273"/>
<dbReference type="InterPro" id="IPR001789">
    <property type="entry name" value="Sig_transdc_resp-reg_receiver"/>
</dbReference>
<dbReference type="Gene3D" id="6.10.250.690">
    <property type="match status" value="1"/>
</dbReference>
<dbReference type="Gene3D" id="1.10.10.10">
    <property type="entry name" value="Winged helix-like DNA-binding domain superfamily/Winged helix DNA-binding domain"/>
    <property type="match status" value="1"/>
</dbReference>
<proteinExistence type="predicted"/>
<dbReference type="PANTHER" id="PTHR48111">
    <property type="entry name" value="REGULATOR OF RPOS"/>
    <property type="match status" value="1"/>
</dbReference>
<evidence type="ECO:0000256" key="4">
    <source>
        <dbReference type="ARBA" id="ARBA00023015"/>
    </source>
</evidence>
<name>A0AAW6AZX5_CLOSY</name>
<keyword evidence="4" id="KW-0805">Transcription regulation</keyword>
<feature type="modified residue" description="4-aspartylphosphate" evidence="8">
    <location>
        <position position="51"/>
    </location>
</feature>
<dbReference type="CDD" id="cd00383">
    <property type="entry name" value="trans_reg_C"/>
    <property type="match status" value="1"/>
</dbReference>
<reference evidence="12" key="1">
    <citation type="journal article" date="2022" name="Cell Host Microbe">
        <title>Colonization of the live biotherapeutic product VE303 and modulation of the microbiota and metabolites in healthy volunteers.</title>
        <authorList>
            <person name="Dsouza M."/>
            <person name="Menon R."/>
            <person name="Crossette E."/>
            <person name="Bhattarai S.K."/>
            <person name="Schneider J."/>
            <person name="Kim Y.G."/>
            <person name="Reddy S."/>
            <person name="Caballero S."/>
            <person name="Felix C."/>
            <person name="Cornacchione L."/>
            <person name="Hendrickson J."/>
            <person name="Watson A.R."/>
            <person name="Minot S.S."/>
            <person name="Greenfield N."/>
            <person name="Schopf L."/>
            <person name="Szabady R."/>
            <person name="Patarroyo J."/>
            <person name="Smith W."/>
            <person name="Harrison P."/>
            <person name="Kuijper E.J."/>
            <person name="Kelly C.P."/>
            <person name="Olle B."/>
            <person name="Bobilev D."/>
            <person name="Silber J.L."/>
            <person name="Bucci V."/>
            <person name="Roberts B."/>
            <person name="Faith J."/>
            <person name="Norman J.M."/>
        </authorList>
    </citation>
    <scope>NUCLEOTIDE SEQUENCE</scope>
    <source>
        <strain evidence="12">VE303-04</strain>
    </source>
</reference>
<keyword evidence="5 9" id="KW-0238">DNA-binding</keyword>
<protein>
    <recommendedName>
        <fullName evidence="1">Stage 0 sporulation protein A homolog</fullName>
    </recommendedName>
</protein>
<dbReference type="GO" id="GO:0032993">
    <property type="term" value="C:protein-DNA complex"/>
    <property type="evidence" value="ECO:0007669"/>
    <property type="project" value="TreeGrafter"/>
</dbReference>
<keyword evidence="6" id="KW-0804">Transcription</keyword>
<keyword evidence="3" id="KW-0902">Two-component regulatory system</keyword>
<evidence type="ECO:0000256" key="3">
    <source>
        <dbReference type="ARBA" id="ARBA00023012"/>
    </source>
</evidence>
<evidence type="ECO:0000313" key="13">
    <source>
        <dbReference type="EMBL" id="MDB2002469.1"/>
    </source>
</evidence>
<dbReference type="InterPro" id="IPR011006">
    <property type="entry name" value="CheY-like_superfamily"/>
</dbReference>
<dbReference type="GO" id="GO:0006355">
    <property type="term" value="P:regulation of DNA-templated transcription"/>
    <property type="evidence" value="ECO:0007669"/>
    <property type="project" value="InterPro"/>
</dbReference>
<dbReference type="Proteomes" id="UP001203136">
    <property type="component" value="Unassembled WGS sequence"/>
</dbReference>
<evidence type="ECO:0000259" key="11">
    <source>
        <dbReference type="PROSITE" id="PS51755"/>
    </source>
</evidence>
<feature type="DNA-binding region" description="OmpR/PhoB-type" evidence="9">
    <location>
        <begin position="125"/>
        <end position="223"/>
    </location>
</feature>
<dbReference type="AlphaFoldDB" id="A0AAW6AZX5"/>
<dbReference type="InterPro" id="IPR036388">
    <property type="entry name" value="WH-like_DNA-bd_sf"/>
</dbReference>
<feature type="domain" description="Response regulatory" evidence="10">
    <location>
        <begin position="2"/>
        <end position="116"/>
    </location>
</feature>
<reference evidence="13" key="2">
    <citation type="submission" date="2023-01" db="EMBL/GenBank/DDBJ databases">
        <title>Human gut microbiome strain richness.</title>
        <authorList>
            <person name="Chen-Liaw A."/>
        </authorList>
    </citation>
    <scope>NUCLEOTIDE SEQUENCE</scope>
    <source>
        <strain evidence="13">B1_m1001713B170214d0_201011</strain>
    </source>
</reference>
<dbReference type="EMBL" id="JAINVB010000001">
    <property type="protein sequence ID" value="MCK0084861.1"/>
    <property type="molecule type" value="Genomic_DNA"/>
</dbReference>
<evidence type="ECO:0000256" key="5">
    <source>
        <dbReference type="ARBA" id="ARBA00023125"/>
    </source>
</evidence>
<evidence type="ECO:0000256" key="6">
    <source>
        <dbReference type="ARBA" id="ARBA00023163"/>
    </source>
</evidence>
<evidence type="ECO:0000313" key="14">
    <source>
        <dbReference type="Proteomes" id="UP001300871"/>
    </source>
</evidence>
<dbReference type="SMART" id="SM00862">
    <property type="entry name" value="Trans_reg_C"/>
    <property type="match status" value="1"/>
</dbReference>
<dbReference type="SMART" id="SM00448">
    <property type="entry name" value="REC"/>
    <property type="match status" value="1"/>
</dbReference>
<dbReference type="PROSITE" id="PS50110">
    <property type="entry name" value="RESPONSE_REGULATORY"/>
    <property type="match status" value="1"/>
</dbReference>
<dbReference type="GO" id="GO:0005829">
    <property type="term" value="C:cytosol"/>
    <property type="evidence" value="ECO:0007669"/>
    <property type="project" value="TreeGrafter"/>
</dbReference>
<dbReference type="InterPro" id="IPR016032">
    <property type="entry name" value="Sig_transdc_resp-reg_C-effctor"/>
</dbReference>
<comment type="caution">
    <text evidence="13">The sequence shown here is derived from an EMBL/GenBank/DDBJ whole genome shotgun (WGS) entry which is preliminary data.</text>
</comment>
<dbReference type="PANTHER" id="PTHR48111:SF22">
    <property type="entry name" value="REGULATOR OF RPOS"/>
    <property type="match status" value="1"/>
</dbReference>
<dbReference type="SUPFAM" id="SSF46894">
    <property type="entry name" value="C-terminal effector domain of the bipartite response regulators"/>
    <property type="match status" value="1"/>
</dbReference>
<dbReference type="PROSITE" id="PS51755">
    <property type="entry name" value="OMPR_PHOB"/>
    <property type="match status" value="1"/>
</dbReference>
<dbReference type="RefSeq" id="WP_003504955.1">
    <property type="nucleotide sequence ID" value="NZ_CACRUA010000008.1"/>
</dbReference>
<dbReference type="SUPFAM" id="SSF52172">
    <property type="entry name" value="CheY-like"/>
    <property type="match status" value="1"/>
</dbReference>
<sequence>MKILLIEDDEVLCKTIQMSLTKAGYDTEICHTGTDGFLYACSGAYDCLIIDRMLPEMDGLTLLQALRRRKIQTPAIFSTALDGLNDRINGLDAGADDYIAKPYAIEELLARIRAVTRRLGRIEEECTLTFEDLVFLPEHRELRYQNASVSLSKKESSLLEYFFRNPGRTLNREVILGYVWGASSEVEDGNLDNYIYFLRRRLRTLNAPVKITTVHGVGYRLEKNN</sequence>
<evidence type="ECO:0000256" key="8">
    <source>
        <dbReference type="PROSITE-ProRule" id="PRU00169"/>
    </source>
</evidence>
<dbReference type="Proteomes" id="UP001300871">
    <property type="component" value="Unassembled WGS sequence"/>
</dbReference>